<dbReference type="Proteomes" id="UP000001601">
    <property type="component" value="Unassembled WGS sequence"/>
</dbReference>
<name>A3XQ20_LEEBM</name>
<dbReference type="HOGENOM" id="CLU_1266496_0_0_10"/>
<sequence length="211" mass="23320">MAKIFSYLFLSIVVLGCSKDDSIHVDLSKFDTITERFPYTDLNPEVTFNYYELLYSIEGNADEELITSEGTLCANVSDADTCAESFNAMETMFGFAGGCLPSYCFLYIKLQEEGTNAILNTPEQLLTFLGTIDSASEAILWANVNGYSHSSSSKETGAIRKVDDHFELLVSELVSGCLPYQTDQVHLRIDSDGKIIELGRAVFSYAKNSCI</sequence>
<keyword evidence="2" id="KW-1185">Reference proteome</keyword>
<evidence type="ECO:0000313" key="1">
    <source>
        <dbReference type="EMBL" id="EAQ48348.1"/>
    </source>
</evidence>
<accession>A3XQ20</accession>
<evidence type="ECO:0000313" key="2">
    <source>
        <dbReference type="Proteomes" id="UP000001601"/>
    </source>
</evidence>
<organism evidence="1 2">
    <name type="scientific">Leeuwenhoekiella blandensis (strain CECT 7118 / CCUG 51940 / KCTC 22103 / MED217)</name>
    <name type="common">Flavobacterium sp. (strain MED217)</name>
    <dbReference type="NCBI Taxonomy" id="398720"/>
    <lineage>
        <taxon>Bacteria</taxon>
        <taxon>Pseudomonadati</taxon>
        <taxon>Bacteroidota</taxon>
        <taxon>Flavobacteriia</taxon>
        <taxon>Flavobacteriales</taxon>
        <taxon>Flavobacteriaceae</taxon>
        <taxon>Leeuwenhoekiella</taxon>
    </lineage>
</organism>
<protein>
    <submittedName>
        <fullName evidence="1">Uncharacterized protein</fullName>
    </submittedName>
</protein>
<gene>
    <name evidence="1" type="ORF">MED217_12614</name>
</gene>
<proteinExistence type="predicted"/>
<dbReference type="PROSITE" id="PS51257">
    <property type="entry name" value="PROKAR_LIPOPROTEIN"/>
    <property type="match status" value="1"/>
</dbReference>
<comment type="caution">
    <text evidence="1">The sequence shown here is derived from an EMBL/GenBank/DDBJ whole genome shotgun (WGS) entry which is preliminary data.</text>
</comment>
<dbReference type="STRING" id="398720.MED217_12614"/>
<dbReference type="eggNOG" id="COG1633">
    <property type="taxonomic scope" value="Bacteria"/>
</dbReference>
<dbReference type="EMBL" id="AANC01000008">
    <property type="protein sequence ID" value="EAQ48348.1"/>
    <property type="molecule type" value="Genomic_DNA"/>
</dbReference>
<reference evidence="1 2" key="1">
    <citation type="journal article" date="2007" name="Nature">
        <title>Light stimulates growth of proteorhodopsin-containing marine Flavobacteria.</title>
        <authorList>
            <person name="Gomez-Consarnau L."/>
            <person name="Gonzalez J.M."/>
            <person name="Coll-Llado M."/>
            <person name="Gourdon P."/>
            <person name="Pascher T."/>
            <person name="Neutze R."/>
            <person name="Pedros-Alio C."/>
            <person name="Pinhassi J."/>
        </authorList>
    </citation>
    <scope>NUCLEOTIDE SEQUENCE [LARGE SCALE GENOMIC DNA]</scope>
    <source>
        <strain evidence="1 2">MED217</strain>
    </source>
</reference>
<dbReference type="AlphaFoldDB" id="A3XQ20"/>